<dbReference type="AlphaFoldDB" id="A0A8J7PCZ3"/>
<feature type="domain" description="IRG-type G" evidence="5">
    <location>
        <begin position="39"/>
        <end position="220"/>
    </location>
</feature>
<organism evidence="6 7">
    <name type="scientific">Atractosteus spatula</name>
    <name type="common">Alligator gar</name>
    <name type="synonym">Lepisosteus spatula</name>
    <dbReference type="NCBI Taxonomy" id="7917"/>
    <lineage>
        <taxon>Eukaryota</taxon>
        <taxon>Metazoa</taxon>
        <taxon>Chordata</taxon>
        <taxon>Craniata</taxon>
        <taxon>Vertebrata</taxon>
        <taxon>Euteleostomi</taxon>
        <taxon>Actinopterygii</taxon>
        <taxon>Neopterygii</taxon>
        <taxon>Holostei</taxon>
        <taxon>Semionotiformes</taxon>
        <taxon>Lepisosteidae</taxon>
        <taxon>Atractosteus</taxon>
    </lineage>
</organism>
<keyword evidence="7" id="KW-1185">Reference proteome</keyword>
<protein>
    <submittedName>
        <fullName evidence="6">IIGP5 GTPase</fullName>
    </submittedName>
</protein>
<keyword evidence="3" id="KW-0378">Hydrolase</keyword>
<feature type="non-terminal residue" evidence="6">
    <location>
        <position position="506"/>
    </location>
</feature>
<evidence type="ECO:0000256" key="1">
    <source>
        <dbReference type="ARBA" id="ARBA00005429"/>
    </source>
</evidence>
<accession>A0A8J7PCZ3</accession>
<dbReference type="GO" id="GO:0016020">
    <property type="term" value="C:membrane"/>
    <property type="evidence" value="ECO:0007669"/>
    <property type="project" value="InterPro"/>
</dbReference>
<dbReference type="FunFam" id="3.40.50.300:FF:000541">
    <property type="entry name" value="Immunity related GTPase M"/>
    <property type="match status" value="1"/>
</dbReference>
<dbReference type="InterPro" id="IPR007743">
    <property type="entry name" value="Immunity-related_GTPase-like"/>
</dbReference>
<keyword evidence="4" id="KW-0342">GTP-binding</keyword>
<proteinExistence type="inferred from homology"/>
<keyword evidence="2" id="KW-0547">Nucleotide-binding</keyword>
<gene>
    <name evidence="6" type="primary">Irgc_0</name>
    <name evidence="6" type="ORF">GTO95_0010100</name>
</gene>
<dbReference type="InterPro" id="IPR051515">
    <property type="entry name" value="IRG"/>
</dbReference>
<evidence type="ECO:0000256" key="2">
    <source>
        <dbReference type="ARBA" id="ARBA00022741"/>
    </source>
</evidence>
<feature type="non-terminal residue" evidence="6">
    <location>
        <position position="1"/>
    </location>
</feature>
<evidence type="ECO:0000256" key="3">
    <source>
        <dbReference type="ARBA" id="ARBA00022801"/>
    </source>
</evidence>
<dbReference type="Pfam" id="PF05049">
    <property type="entry name" value="IIGP"/>
    <property type="match status" value="2"/>
</dbReference>
<evidence type="ECO:0000313" key="6">
    <source>
        <dbReference type="EMBL" id="MBN3325756.1"/>
    </source>
</evidence>
<dbReference type="Gene3D" id="3.40.50.300">
    <property type="entry name" value="P-loop containing nucleotide triphosphate hydrolases"/>
    <property type="match status" value="2"/>
</dbReference>
<dbReference type="InterPro" id="IPR027417">
    <property type="entry name" value="P-loop_NTPase"/>
</dbReference>
<feature type="domain" description="IRG-type G" evidence="5">
    <location>
        <begin position="292"/>
        <end position="476"/>
    </location>
</feature>
<dbReference type="SUPFAM" id="SSF52540">
    <property type="entry name" value="P-loop containing nucleoside triphosphate hydrolases"/>
    <property type="match status" value="1"/>
</dbReference>
<comment type="caution">
    <text evidence="6">The sequence shown here is derived from an EMBL/GenBank/DDBJ whole genome shotgun (WGS) entry which is preliminary data.</text>
</comment>
<comment type="similarity">
    <text evidence="1">Belongs to the TRAFAC class dynamin-like GTPase superfamily. IRG family.</text>
</comment>
<dbReference type="PANTHER" id="PTHR32341:SF10">
    <property type="entry name" value="INTERFERON-INDUCIBLE GTPASE 5"/>
    <property type="match status" value="1"/>
</dbReference>
<name>A0A8J7PCZ3_ATRSP</name>
<reference evidence="6" key="1">
    <citation type="journal article" date="2021" name="Cell">
        <title>Tracing the genetic footprints of vertebrate landing in non-teleost ray-finned fishes.</title>
        <authorList>
            <person name="Bi X."/>
            <person name="Wang K."/>
            <person name="Yang L."/>
            <person name="Pan H."/>
            <person name="Jiang H."/>
            <person name="Wei Q."/>
            <person name="Fang M."/>
            <person name="Yu H."/>
            <person name="Zhu C."/>
            <person name="Cai Y."/>
            <person name="He Y."/>
            <person name="Gan X."/>
            <person name="Zeng H."/>
            <person name="Yu D."/>
            <person name="Zhu Y."/>
            <person name="Jiang H."/>
            <person name="Qiu Q."/>
            <person name="Yang H."/>
            <person name="Zhang Y.E."/>
            <person name="Wang W."/>
            <person name="Zhu M."/>
            <person name="He S."/>
            <person name="Zhang G."/>
        </authorList>
    </citation>
    <scope>NUCLEOTIDE SEQUENCE</scope>
    <source>
        <strain evidence="6">Allg_001</strain>
    </source>
</reference>
<dbReference type="Proteomes" id="UP000736164">
    <property type="component" value="Unassembled WGS sequence"/>
</dbReference>
<evidence type="ECO:0000313" key="7">
    <source>
        <dbReference type="Proteomes" id="UP000736164"/>
    </source>
</evidence>
<evidence type="ECO:0000256" key="4">
    <source>
        <dbReference type="ARBA" id="ARBA00023134"/>
    </source>
</evidence>
<dbReference type="GO" id="GO:0016787">
    <property type="term" value="F:hydrolase activity"/>
    <property type="evidence" value="ECO:0007669"/>
    <property type="project" value="UniProtKB-KW"/>
</dbReference>
<dbReference type="InterPro" id="IPR030385">
    <property type="entry name" value="G_IRG_dom"/>
</dbReference>
<sequence>MAGKIRDEDLERVTTIFKSVKLADGDAKLQAVLDLYDRFKLDVAVTGGSRASNMRLINIIRGLGGHGDGAGPAGEAEGAAEPVMFPHPTHPDVRIWNLPGLTTPSFSSQDSAQKLNVDLHDVLVVITSERCQDDNALLAAEIQKKQKFVYFVRPEKEEDLLPISRNRDVCKTCAWERMREQQIASLGRGTLSQSSVLPDSEIDIVGFADLEKILTEAFPELKKAAFSLFMVNVTREIRGPKFMTKTSALPEVVKMEKMSSEDLETIRAVFQSADLTDDASKLHAILSALDHFQLDIGVVGEAGCGASTFVNALRGLKDADEGAAPTGVTDTTTEPAAYPLPAHPDVRLWDLPGMGRLTDTDPPPADGAPQIGPPPCDFYIILSSERLRLSPVLLARKLAGLRKSFCFVLSRVDLAREPQAAGQPGEGEVAALQAVRQTCAEGLQRAKLSDSSVFLVSGLQAEKFDFPSLRKTLQEDIPELRRRSFVLYMAELAKQIWEKNDPCVLM</sequence>
<dbReference type="GO" id="GO:0005525">
    <property type="term" value="F:GTP binding"/>
    <property type="evidence" value="ECO:0007669"/>
    <property type="project" value="UniProtKB-KW"/>
</dbReference>
<dbReference type="PROSITE" id="PS51716">
    <property type="entry name" value="G_IRG"/>
    <property type="match status" value="2"/>
</dbReference>
<dbReference type="EMBL" id="JAAWVO010077268">
    <property type="protein sequence ID" value="MBN3325756.1"/>
    <property type="molecule type" value="Genomic_DNA"/>
</dbReference>
<evidence type="ECO:0000259" key="5">
    <source>
        <dbReference type="PROSITE" id="PS51716"/>
    </source>
</evidence>
<dbReference type="PANTHER" id="PTHR32341">
    <property type="entry name" value="INTERFERON-INDUCIBLE GTPASE"/>
    <property type="match status" value="1"/>
</dbReference>